<dbReference type="InterPro" id="IPR013517">
    <property type="entry name" value="FG-GAP"/>
</dbReference>
<dbReference type="SUPFAM" id="SSF69318">
    <property type="entry name" value="Integrin alpha N-terminal domain"/>
    <property type="match status" value="1"/>
</dbReference>
<dbReference type="PROSITE" id="PS51257">
    <property type="entry name" value="PROKAR_LIPOPROTEIN"/>
    <property type="match status" value="1"/>
</dbReference>
<keyword evidence="3" id="KW-1185">Reference proteome</keyword>
<dbReference type="STRING" id="494026.PGLA_07915"/>
<dbReference type="AlphaFoldDB" id="A0A162K8J0"/>
<dbReference type="Proteomes" id="UP000076967">
    <property type="component" value="Unassembled WGS sequence"/>
</dbReference>
<dbReference type="Pfam" id="PF13517">
    <property type="entry name" value="FG-GAP_3"/>
    <property type="match status" value="1"/>
</dbReference>
<evidence type="ECO:0000256" key="1">
    <source>
        <dbReference type="ARBA" id="ARBA00022729"/>
    </source>
</evidence>
<dbReference type="EMBL" id="LVJH01000007">
    <property type="protein sequence ID" value="OAB44566.1"/>
    <property type="molecule type" value="Genomic_DNA"/>
</dbReference>
<dbReference type="Gene3D" id="2.130.10.130">
    <property type="entry name" value="Integrin alpha, N-terminal"/>
    <property type="match status" value="1"/>
</dbReference>
<proteinExistence type="predicted"/>
<organism evidence="2 3">
    <name type="scientific">Paenibacillus glacialis</name>
    <dbReference type="NCBI Taxonomy" id="494026"/>
    <lineage>
        <taxon>Bacteria</taxon>
        <taxon>Bacillati</taxon>
        <taxon>Bacillota</taxon>
        <taxon>Bacilli</taxon>
        <taxon>Bacillales</taxon>
        <taxon>Paenibacillaceae</taxon>
        <taxon>Paenibacillus</taxon>
    </lineage>
</organism>
<protein>
    <recommendedName>
        <fullName evidence="4">VCBS repeat-containing protein</fullName>
    </recommendedName>
</protein>
<comment type="caution">
    <text evidence="2">The sequence shown here is derived from an EMBL/GenBank/DDBJ whole genome shotgun (WGS) entry which is preliminary data.</text>
</comment>
<accession>A0A162K8J0</accession>
<gene>
    <name evidence="2" type="ORF">PGLA_07915</name>
</gene>
<name>A0A162K8J0_9BACL</name>
<evidence type="ECO:0000313" key="2">
    <source>
        <dbReference type="EMBL" id="OAB44566.1"/>
    </source>
</evidence>
<evidence type="ECO:0000313" key="3">
    <source>
        <dbReference type="Proteomes" id="UP000076967"/>
    </source>
</evidence>
<evidence type="ECO:0008006" key="4">
    <source>
        <dbReference type="Google" id="ProtNLM"/>
    </source>
</evidence>
<reference evidence="2 3" key="1">
    <citation type="submission" date="2016-03" db="EMBL/GenBank/DDBJ databases">
        <title>Draft genome sequence of Paenibacillus glacialis DSM 22343.</title>
        <authorList>
            <person name="Shin S.-K."/>
            <person name="Yi H."/>
        </authorList>
    </citation>
    <scope>NUCLEOTIDE SEQUENCE [LARGE SCALE GENOMIC DNA]</scope>
    <source>
        <strain evidence="2 3">DSM 22343</strain>
    </source>
</reference>
<dbReference type="InterPro" id="IPR028994">
    <property type="entry name" value="Integrin_alpha_N"/>
</dbReference>
<sequence length="437" mass="50131">MIELYKSSLIRACTACLALFILGGCSMISDPVSLMKTPQISAENESLRTFITSQIPKGAPLIRARDNDNTSLIRFADLNNDGKKEVIVFYETPDQAVQLHGSIFENKNGEWVQRITFDGEGKVLESLRFKDITNDGSIDIIAGFSRGDEELQSGLVVYTYQGKELEKALEVPYSHFVIDDLNDDGINDLTIVSLKRNELARMTTYQYENSFIELDKLELDKSVNSYYNVVAGKVSPDKRGIILDAGSGSSSGYWYSEMIVMVDNKLTPVLNDDQTYKDVQIYSEDVNADGIYEIGILETPKGWEHFSFDEIPWFYSYYQWDGKEGMTFVRQQYHDYKSRFFLNFFPPEWHNIVTIDTKSNKDEYLRFVMSDTNKTVAEIKFFSQQDWDKDHGGWDLLVRVSDKVIAYKSYDVNLELNKNKKVETDVAPIERKGNKDE</sequence>
<keyword evidence="1" id="KW-0732">Signal</keyword>